<evidence type="ECO:0000256" key="3">
    <source>
        <dbReference type="ARBA" id="ARBA00023295"/>
    </source>
</evidence>
<accession>A0ABX1YED8</accession>
<feature type="domain" description="Glycoside hydrolase family 20 catalytic" evidence="4">
    <location>
        <begin position="138"/>
        <end position="471"/>
    </location>
</feature>
<sequence length="483" mass="53867">MNASQGQWRLSAQSRVRIVDNVRSEGNRVLNDTIFIVLSEYADSLTPSGHLLSVLYGECETPSSGDVVIELNDSGSTGAGDGMDSREGYVIEIGEFVHITAPSETAVMYGLRTVIQLLLADGFMPYGRITDYPVMPERALHIDIGRKFYTAEWIMDRIREMSRLRLNTLQLHFSENEGFRLMSESHPEVMSDEYLTKQEMKAIIHTAARYHIAVIPSLDSPGHLGQALRTHPDWLLKNSSGAVAPGALDITNAAARQFVLELIDEYAELFAGSTHFHIGGDEFINFGQFGEYPQLAEYAENVLNISGGTGVDTYIDYLNGVAEHLESKGWIVRAWNDGLYRGDQIQRITPKSSIQITYWTKWHEMMAPVEEIIAQGHQVINFNDAYFYYVLGEHAGYTYPTGEKICNSWHPGLFPQRSGGAKQEYPAGSYPQELIGCSFSIWSDKPEAQTEAEVAVGIRGPLSAMAERAWLGKQKLAGYAEFI</sequence>
<dbReference type="SUPFAM" id="SSF55545">
    <property type="entry name" value="beta-N-acetylhexosaminidase-like domain"/>
    <property type="match status" value="1"/>
</dbReference>
<protein>
    <submittedName>
        <fullName evidence="6">Family 20 glycosylhydrolase</fullName>
    </submittedName>
</protein>
<dbReference type="Gene3D" id="3.30.379.10">
    <property type="entry name" value="Chitobiase/beta-hexosaminidase domain 2-like"/>
    <property type="match status" value="1"/>
</dbReference>
<feature type="domain" description="Beta-hexosaminidase bacterial type N-terminal" evidence="5">
    <location>
        <begin position="61"/>
        <end position="132"/>
    </location>
</feature>
<evidence type="ECO:0000256" key="2">
    <source>
        <dbReference type="ARBA" id="ARBA00022801"/>
    </source>
</evidence>
<evidence type="ECO:0000313" key="7">
    <source>
        <dbReference type="Proteomes" id="UP000596857"/>
    </source>
</evidence>
<dbReference type="InterPro" id="IPR025705">
    <property type="entry name" value="Beta_hexosaminidase_sua/sub"/>
</dbReference>
<dbReference type="Pfam" id="PF02838">
    <property type="entry name" value="Glyco_hydro_20b"/>
    <property type="match status" value="1"/>
</dbReference>
<keyword evidence="3" id="KW-0326">Glycosidase</keyword>
<evidence type="ECO:0000313" key="6">
    <source>
        <dbReference type="EMBL" id="NOU79350.1"/>
    </source>
</evidence>
<keyword evidence="7" id="KW-1185">Reference proteome</keyword>
<evidence type="ECO:0000259" key="5">
    <source>
        <dbReference type="Pfam" id="PF02838"/>
    </source>
</evidence>
<dbReference type="InterPro" id="IPR029018">
    <property type="entry name" value="Hex-like_dom2"/>
</dbReference>
<dbReference type="EMBL" id="WHOB01000027">
    <property type="protein sequence ID" value="NOU79350.1"/>
    <property type="molecule type" value="Genomic_DNA"/>
</dbReference>
<organism evidence="6 7">
    <name type="scientific">Paenibacillus phytohabitans</name>
    <dbReference type="NCBI Taxonomy" id="2654978"/>
    <lineage>
        <taxon>Bacteria</taxon>
        <taxon>Bacillati</taxon>
        <taxon>Bacillota</taxon>
        <taxon>Bacilli</taxon>
        <taxon>Bacillales</taxon>
        <taxon>Paenibacillaceae</taxon>
        <taxon>Paenibacillus</taxon>
    </lineage>
</organism>
<dbReference type="InterPro" id="IPR052764">
    <property type="entry name" value="GH20_Enzymes"/>
</dbReference>
<dbReference type="PANTHER" id="PTHR43678">
    <property type="entry name" value="PUTATIVE (AFU_ORTHOLOGUE AFUA_2G00640)-RELATED"/>
    <property type="match status" value="1"/>
</dbReference>
<reference evidence="6 7" key="1">
    <citation type="submission" date="2019-10" db="EMBL/GenBank/DDBJ databases">
        <title>Description of Paenibacillus terricola sp. nov.</title>
        <authorList>
            <person name="Carlier A."/>
            <person name="Qi S."/>
        </authorList>
    </citation>
    <scope>NUCLEOTIDE SEQUENCE [LARGE SCALE GENOMIC DNA]</scope>
    <source>
        <strain evidence="6 7">LMG 31459</strain>
    </source>
</reference>
<dbReference type="CDD" id="cd06564">
    <property type="entry name" value="GH20_DspB_LnbB-like"/>
    <property type="match status" value="1"/>
</dbReference>
<keyword evidence="2" id="KW-0378">Hydrolase</keyword>
<dbReference type="Gene3D" id="3.20.20.80">
    <property type="entry name" value="Glycosidases"/>
    <property type="match status" value="1"/>
</dbReference>
<dbReference type="InterPro" id="IPR017853">
    <property type="entry name" value="GH"/>
</dbReference>
<comment type="similarity">
    <text evidence="1">Belongs to the glycosyl hydrolase 20 family.</text>
</comment>
<dbReference type="Proteomes" id="UP000596857">
    <property type="component" value="Unassembled WGS sequence"/>
</dbReference>
<dbReference type="InterPro" id="IPR015882">
    <property type="entry name" value="HEX_bac_N"/>
</dbReference>
<dbReference type="InterPro" id="IPR015883">
    <property type="entry name" value="Glyco_hydro_20_cat"/>
</dbReference>
<evidence type="ECO:0000256" key="1">
    <source>
        <dbReference type="ARBA" id="ARBA00006285"/>
    </source>
</evidence>
<dbReference type="SUPFAM" id="SSF51445">
    <property type="entry name" value="(Trans)glycosidases"/>
    <property type="match status" value="1"/>
</dbReference>
<comment type="caution">
    <text evidence="6">The sequence shown here is derived from an EMBL/GenBank/DDBJ whole genome shotgun (WGS) entry which is preliminary data.</text>
</comment>
<dbReference type="Pfam" id="PF00728">
    <property type="entry name" value="Glyco_hydro_20"/>
    <property type="match status" value="1"/>
</dbReference>
<dbReference type="PRINTS" id="PR00738">
    <property type="entry name" value="GLHYDRLASE20"/>
</dbReference>
<dbReference type="PANTHER" id="PTHR43678:SF1">
    <property type="entry name" value="BETA-N-ACETYLHEXOSAMINIDASE"/>
    <property type="match status" value="1"/>
</dbReference>
<proteinExistence type="inferred from homology"/>
<gene>
    <name evidence="6" type="ORF">GC101_10715</name>
</gene>
<name>A0ABX1YED8_9BACL</name>
<evidence type="ECO:0000259" key="4">
    <source>
        <dbReference type="Pfam" id="PF00728"/>
    </source>
</evidence>